<dbReference type="GeneID" id="62641258"/>
<dbReference type="Proteomes" id="UP000809440">
    <property type="component" value="Unassembled WGS sequence"/>
</dbReference>
<keyword evidence="4" id="KW-1185">Reference proteome</keyword>
<evidence type="ECO:0000313" key="3">
    <source>
        <dbReference type="Proteomes" id="UP000755667"/>
    </source>
</evidence>
<dbReference type="EMBL" id="JAFBXF010000008">
    <property type="protein sequence ID" value="MBM2417966.1"/>
    <property type="molecule type" value="Genomic_DNA"/>
</dbReference>
<dbReference type="Gene3D" id="2.40.10.270">
    <property type="entry name" value="Bacteriophage SPP1 head-tail adaptor protein"/>
    <property type="match status" value="1"/>
</dbReference>
<dbReference type="EMBL" id="JAFBXE010000008">
    <property type="protein sequence ID" value="MBM2413298.1"/>
    <property type="molecule type" value="Genomic_DNA"/>
</dbReference>
<dbReference type="Proteomes" id="UP000755667">
    <property type="component" value="Unassembled WGS sequence"/>
</dbReference>
<dbReference type="AlphaFoldDB" id="A0A9Q2NW75"/>
<name>A0A9Q2NW75_9RHOB</name>
<evidence type="ECO:0000313" key="1">
    <source>
        <dbReference type="EMBL" id="MBM2413298.1"/>
    </source>
</evidence>
<accession>A0A9Q2NW75</accession>
<reference evidence="1 4" key="1">
    <citation type="submission" date="2021-01" db="EMBL/GenBank/DDBJ databases">
        <title>Diatom-associated Roseobacters Show Island Model of Population Structure.</title>
        <authorList>
            <person name="Qu L."/>
            <person name="Feng X."/>
            <person name="Chen Y."/>
            <person name="Li L."/>
            <person name="Wang X."/>
            <person name="Hu Z."/>
            <person name="Wang H."/>
            <person name="Luo H."/>
        </authorList>
    </citation>
    <scope>NUCLEOTIDE SEQUENCE</scope>
    <source>
        <strain evidence="2 4">CC28-63</strain>
        <strain evidence="1">CC28-69</strain>
    </source>
</reference>
<gene>
    <name evidence="1" type="ORF">JQX41_13365</name>
    <name evidence="2" type="ORF">JQX48_13370</name>
</gene>
<dbReference type="InterPro" id="IPR008767">
    <property type="entry name" value="Phage_SPP1_head-tail_adaptor"/>
</dbReference>
<proteinExistence type="predicted"/>
<organism evidence="1 3">
    <name type="scientific">Marivita cryptomonadis</name>
    <dbReference type="NCBI Taxonomy" id="505252"/>
    <lineage>
        <taxon>Bacteria</taxon>
        <taxon>Pseudomonadati</taxon>
        <taxon>Pseudomonadota</taxon>
        <taxon>Alphaproteobacteria</taxon>
        <taxon>Rhodobacterales</taxon>
        <taxon>Roseobacteraceae</taxon>
        <taxon>Marivita</taxon>
    </lineage>
</organism>
<protein>
    <submittedName>
        <fullName evidence="1">Head-tail adaptor protein</fullName>
    </submittedName>
</protein>
<dbReference type="InterPro" id="IPR038666">
    <property type="entry name" value="SSP1_head-tail_sf"/>
</dbReference>
<evidence type="ECO:0000313" key="2">
    <source>
        <dbReference type="EMBL" id="MBM2417966.1"/>
    </source>
</evidence>
<dbReference type="RefSeq" id="WP_085629672.1">
    <property type="nucleotide sequence ID" value="NZ_JAFBWU010000008.1"/>
</dbReference>
<sequence>MSGPRLTSKLVLERLDAVPDGAGGMHESWVALGVLWGEVKPRSGREGVGEAGQVSVTGFRVLVRGVPQGHSARPLPEQRFRDSTRVFRINSVTEADPGGRFLICLCDEEVAT</sequence>
<comment type="caution">
    <text evidence="1">The sequence shown here is derived from an EMBL/GenBank/DDBJ whole genome shotgun (WGS) entry which is preliminary data.</text>
</comment>
<dbReference type="OrthoDB" id="7570189at2"/>
<evidence type="ECO:0000313" key="4">
    <source>
        <dbReference type="Proteomes" id="UP000809440"/>
    </source>
</evidence>
<dbReference type="Pfam" id="PF05521">
    <property type="entry name" value="Phage_HCP"/>
    <property type="match status" value="1"/>
</dbReference>